<dbReference type="GeneID" id="27337492"/>
<keyword evidence="3" id="KW-1185">Reference proteome</keyword>
<organism evidence="2 3">
    <name type="scientific">Exophiala spinifera</name>
    <dbReference type="NCBI Taxonomy" id="91928"/>
    <lineage>
        <taxon>Eukaryota</taxon>
        <taxon>Fungi</taxon>
        <taxon>Dikarya</taxon>
        <taxon>Ascomycota</taxon>
        <taxon>Pezizomycotina</taxon>
        <taxon>Eurotiomycetes</taxon>
        <taxon>Chaetothyriomycetidae</taxon>
        <taxon>Chaetothyriales</taxon>
        <taxon>Herpotrichiellaceae</taxon>
        <taxon>Exophiala</taxon>
    </lineage>
</organism>
<gene>
    <name evidence="2" type="ORF">PV08_10409</name>
</gene>
<name>A0A0D2BIC4_9EURO</name>
<dbReference type="VEuPathDB" id="FungiDB:PV08_10409"/>
<protein>
    <recommendedName>
        <fullName evidence="1">Jacalin-type lectin domain-containing protein</fullName>
    </recommendedName>
</protein>
<dbReference type="InterPro" id="IPR036404">
    <property type="entry name" value="Jacalin-like_lectin_dom_sf"/>
</dbReference>
<proteinExistence type="predicted"/>
<accession>A0A0D2BIC4</accession>
<sequence length="425" mass="46362">MTSGERDALPWQTKLSYNILNTKSWLLYTALGKIAKAQDKTVAQLLDLPDQYQNVVFAPGFEYHGLEGLGTTLSFSAWFSLTCMVSSPALYVGAQLIFVHAGSIFAGMVEGAAAARQMGILRLARLGRALRGPGFGAAGVRALRWARFGRFLEIGSFALIPVAIGLEAWIDETDYTRLVNSIEDLAPMRLDACAHKLMMKYVSDNITRLATTASVYAEETTIASNLDIRAKLGDLTQKLIKEFNEVGEKAKAEVEQSDKDQQAYTADDPDLSKHVLELYKMSETIKITQLDVSSDFAVNGLQAQTNFKDGLRFGGPGGTASSNTMATDETITKATWKTGTLVSDEKMKVIHSLVITTNKRTLGPFGKGGSMVTTDATDQTFSCPDRFIVCGLMDLASKVVDKQGDMDLANKTYITELRFVIAPKN</sequence>
<dbReference type="Gene3D" id="2.100.10.30">
    <property type="entry name" value="Jacalin-like lectin domain"/>
    <property type="match status" value="1"/>
</dbReference>
<evidence type="ECO:0000313" key="3">
    <source>
        <dbReference type="Proteomes" id="UP000053328"/>
    </source>
</evidence>
<dbReference type="OrthoDB" id="5076017at2759"/>
<feature type="domain" description="Jacalin-type lectin" evidence="1">
    <location>
        <begin position="287"/>
        <end position="383"/>
    </location>
</feature>
<dbReference type="InterPro" id="IPR001229">
    <property type="entry name" value="Jacalin-like_lectin_dom"/>
</dbReference>
<dbReference type="RefSeq" id="XP_016231325.1">
    <property type="nucleotide sequence ID" value="XM_016384723.1"/>
</dbReference>
<dbReference type="HOGENOM" id="CLU_713790_0_0_1"/>
<dbReference type="SUPFAM" id="SSF51101">
    <property type="entry name" value="Mannose-binding lectins"/>
    <property type="match status" value="1"/>
</dbReference>
<evidence type="ECO:0000313" key="2">
    <source>
        <dbReference type="EMBL" id="KIW11109.1"/>
    </source>
</evidence>
<dbReference type="AlphaFoldDB" id="A0A0D2BIC4"/>
<dbReference type="Pfam" id="PF01419">
    <property type="entry name" value="Jacalin"/>
    <property type="match status" value="1"/>
</dbReference>
<reference evidence="2 3" key="1">
    <citation type="submission" date="2015-01" db="EMBL/GenBank/DDBJ databases">
        <title>The Genome Sequence of Exophiala spinifera CBS89968.</title>
        <authorList>
            <consortium name="The Broad Institute Genomics Platform"/>
            <person name="Cuomo C."/>
            <person name="de Hoog S."/>
            <person name="Gorbushina A."/>
            <person name="Stielow B."/>
            <person name="Teixiera M."/>
            <person name="Abouelleil A."/>
            <person name="Chapman S.B."/>
            <person name="Priest M."/>
            <person name="Young S.K."/>
            <person name="Wortman J."/>
            <person name="Nusbaum C."/>
            <person name="Birren B."/>
        </authorList>
    </citation>
    <scope>NUCLEOTIDE SEQUENCE [LARGE SCALE GENOMIC DNA]</scope>
    <source>
        <strain evidence="2 3">CBS 89968</strain>
    </source>
</reference>
<dbReference type="Proteomes" id="UP000053328">
    <property type="component" value="Unassembled WGS sequence"/>
</dbReference>
<evidence type="ECO:0000259" key="1">
    <source>
        <dbReference type="Pfam" id="PF01419"/>
    </source>
</evidence>
<dbReference type="EMBL" id="KN847499">
    <property type="protein sequence ID" value="KIW11109.1"/>
    <property type="molecule type" value="Genomic_DNA"/>
</dbReference>